<dbReference type="Proteomes" id="UP000034246">
    <property type="component" value="Unassembled WGS sequence"/>
</dbReference>
<dbReference type="GO" id="GO:0016020">
    <property type="term" value="C:membrane"/>
    <property type="evidence" value="ECO:0007669"/>
    <property type="project" value="TreeGrafter"/>
</dbReference>
<protein>
    <recommendedName>
        <fullName evidence="1">Glycosyl transferase family 1 domain-containing protein</fullName>
    </recommendedName>
</protein>
<dbReference type="Pfam" id="PF00534">
    <property type="entry name" value="Glycos_transf_1"/>
    <property type="match status" value="1"/>
</dbReference>
<dbReference type="PANTHER" id="PTHR45919">
    <property type="entry name" value="GDP-MAN:MAN(3)GLCNAC(2)-PP-DOL ALPHA-1,2-MANNOSYLTRANSFERASE"/>
    <property type="match status" value="1"/>
</dbReference>
<evidence type="ECO:0000259" key="1">
    <source>
        <dbReference type="Pfam" id="PF00534"/>
    </source>
</evidence>
<evidence type="ECO:0000313" key="3">
    <source>
        <dbReference type="Proteomes" id="UP000034246"/>
    </source>
</evidence>
<name>A0A0G0QN62_9BACT</name>
<dbReference type="EMBL" id="LBWP01000002">
    <property type="protein sequence ID" value="KKR11825.1"/>
    <property type="molecule type" value="Genomic_DNA"/>
</dbReference>
<dbReference type="GO" id="GO:0006487">
    <property type="term" value="P:protein N-linked glycosylation"/>
    <property type="evidence" value="ECO:0007669"/>
    <property type="project" value="TreeGrafter"/>
</dbReference>
<dbReference type="CDD" id="cd03801">
    <property type="entry name" value="GT4_PimA-like"/>
    <property type="match status" value="1"/>
</dbReference>
<sequence>MTNYTKMFNHKIGIFSPYLNTLSGGERYVASIAECFSKKPNQVDLLWQDKEIKNKLSTKLNIDLSSVDIDTKGTDTLRSKHKLIQKWALMRKYNAFFVLSDGSVPFLFSKNNFLLFQNPFPTIRPNITNKIKLSLIRKVICNSNFTKSYIDQEFGVDSIVIYPPVDTKKFKVGHKENIILSVGRFVWNKKQDVLITAFKQLCDDGLKNWELLLAGNTFDDDSEYIQNLKKQSLGYQIRIVPNPNFVSLRSLYGKSKIYWHATGFGEDVESHPEYTEHFGITTVEAMASGNVPVVVNLGGQPEIVKDNISGFLWDNINDLKQKSLLLINNPNLLRTMSTKATKECLFFSKQVFVQSVLKLF</sequence>
<proteinExistence type="predicted"/>
<dbReference type="STRING" id="1618550.UT39_C0002G0006"/>
<accession>A0A0G0QN62</accession>
<organism evidence="2 3">
    <name type="scientific">Candidatus Woesebacteria bacterium GW2011_GWA1_39_21</name>
    <dbReference type="NCBI Taxonomy" id="1618550"/>
    <lineage>
        <taxon>Bacteria</taxon>
        <taxon>Candidatus Woeseibacteriota</taxon>
    </lineage>
</organism>
<feature type="domain" description="Glycosyl transferase family 1" evidence="1">
    <location>
        <begin position="168"/>
        <end position="342"/>
    </location>
</feature>
<dbReference type="AlphaFoldDB" id="A0A0G0QN62"/>
<reference evidence="2 3" key="1">
    <citation type="journal article" date="2015" name="Nature">
        <title>rRNA introns, odd ribosomes, and small enigmatic genomes across a large radiation of phyla.</title>
        <authorList>
            <person name="Brown C.T."/>
            <person name="Hug L.A."/>
            <person name="Thomas B.C."/>
            <person name="Sharon I."/>
            <person name="Castelle C.J."/>
            <person name="Singh A."/>
            <person name="Wilkins M.J."/>
            <person name="Williams K.H."/>
            <person name="Banfield J.F."/>
        </authorList>
    </citation>
    <scope>NUCLEOTIDE SEQUENCE [LARGE SCALE GENOMIC DNA]</scope>
</reference>
<gene>
    <name evidence="2" type="ORF">UT39_C0002G0006</name>
</gene>
<dbReference type="SUPFAM" id="SSF53756">
    <property type="entry name" value="UDP-Glycosyltransferase/glycogen phosphorylase"/>
    <property type="match status" value="1"/>
</dbReference>
<comment type="caution">
    <text evidence="2">The sequence shown here is derived from an EMBL/GenBank/DDBJ whole genome shotgun (WGS) entry which is preliminary data.</text>
</comment>
<dbReference type="Gene3D" id="3.40.50.2000">
    <property type="entry name" value="Glycogen Phosphorylase B"/>
    <property type="match status" value="1"/>
</dbReference>
<dbReference type="PANTHER" id="PTHR45919:SF1">
    <property type="entry name" value="GDP-MAN:MAN(3)GLCNAC(2)-PP-DOL ALPHA-1,2-MANNOSYLTRANSFERASE"/>
    <property type="match status" value="1"/>
</dbReference>
<dbReference type="GO" id="GO:0004377">
    <property type="term" value="F:GDP-Man:Man(3)GlcNAc(2)-PP-Dol alpha-1,2-mannosyltransferase activity"/>
    <property type="evidence" value="ECO:0007669"/>
    <property type="project" value="InterPro"/>
</dbReference>
<dbReference type="InterPro" id="IPR038013">
    <property type="entry name" value="ALG11"/>
</dbReference>
<evidence type="ECO:0000313" key="2">
    <source>
        <dbReference type="EMBL" id="KKR11825.1"/>
    </source>
</evidence>
<dbReference type="InterPro" id="IPR001296">
    <property type="entry name" value="Glyco_trans_1"/>
</dbReference>